<dbReference type="SMART" id="SM00744">
    <property type="entry name" value="RINGv"/>
    <property type="match status" value="1"/>
</dbReference>
<dbReference type="SUPFAM" id="SSF57850">
    <property type="entry name" value="RING/U-box"/>
    <property type="match status" value="1"/>
</dbReference>
<keyword evidence="3" id="KW-0862">Zinc</keyword>
<dbReference type="PANTHER" id="PTHR46347">
    <property type="entry name" value="RING/FYVE/PHD ZINC FINGER SUPERFAMILY PROTEIN"/>
    <property type="match status" value="1"/>
</dbReference>
<evidence type="ECO:0000259" key="6">
    <source>
        <dbReference type="PROSITE" id="PS51292"/>
    </source>
</evidence>
<gene>
    <name evidence="7" type="ORF">ACOF00016_LOCUS18311</name>
</gene>
<sequence length="268" mass="30442">MTMALNPNDNTVSYQPLRKEEDPPLASQVLARDGDVDDEEEEAEGKCCRICLEDEDDHHDEGDVMIAPCQCKGTAKWVHRDCLDLWRTNEKDRAFAQCTECQFRYLFEAPPSTSDREQLLAHRRAKFCLFVTRDFCIVTAVVQLVIAILGYLAMIMDETNGSVLVDVFDGGKCTNEEDKYKLAHSFYWCHHKMAVYYLYGVFGLLVLLGLFGSTILCSNGCKVPVLICRIMPQQPLTTKKTRRKENNGQIITKVIVASDAVDRFVIVR</sequence>
<dbReference type="Pfam" id="PF12906">
    <property type="entry name" value="RINGv"/>
    <property type="match status" value="1"/>
</dbReference>
<evidence type="ECO:0000256" key="2">
    <source>
        <dbReference type="ARBA" id="ARBA00022771"/>
    </source>
</evidence>
<dbReference type="EMBL" id="HBIM01024682">
    <property type="protein sequence ID" value="CAE0421674.1"/>
    <property type="molecule type" value="Transcribed_RNA"/>
</dbReference>
<evidence type="ECO:0000256" key="1">
    <source>
        <dbReference type="ARBA" id="ARBA00022723"/>
    </source>
</evidence>
<dbReference type="AlphaFoldDB" id="A0A7S3LG92"/>
<proteinExistence type="predicted"/>
<dbReference type="InterPro" id="IPR013083">
    <property type="entry name" value="Znf_RING/FYVE/PHD"/>
</dbReference>
<evidence type="ECO:0000256" key="3">
    <source>
        <dbReference type="ARBA" id="ARBA00022833"/>
    </source>
</evidence>
<feature type="transmembrane region" description="Helical" evidence="5">
    <location>
        <begin position="196"/>
        <end position="217"/>
    </location>
</feature>
<dbReference type="PANTHER" id="PTHR46347:SF1">
    <property type="entry name" value="RING_FYVE_PHD ZINC FINGER SUPERFAMILY PROTEIN"/>
    <property type="match status" value="1"/>
</dbReference>
<feature type="transmembrane region" description="Helical" evidence="5">
    <location>
        <begin position="135"/>
        <end position="156"/>
    </location>
</feature>
<organism evidence="7">
    <name type="scientific">Amphora coffeiformis</name>
    <dbReference type="NCBI Taxonomy" id="265554"/>
    <lineage>
        <taxon>Eukaryota</taxon>
        <taxon>Sar</taxon>
        <taxon>Stramenopiles</taxon>
        <taxon>Ochrophyta</taxon>
        <taxon>Bacillariophyta</taxon>
        <taxon>Bacillariophyceae</taxon>
        <taxon>Bacillariophycidae</taxon>
        <taxon>Thalassiophysales</taxon>
        <taxon>Catenulaceae</taxon>
        <taxon>Amphora</taxon>
    </lineage>
</organism>
<dbReference type="GO" id="GO:0008270">
    <property type="term" value="F:zinc ion binding"/>
    <property type="evidence" value="ECO:0007669"/>
    <property type="project" value="UniProtKB-KW"/>
</dbReference>
<feature type="region of interest" description="Disordered" evidence="4">
    <location>
        <begin position="1"/>
        <end position="38"/>
    </location>
</feature>
<keyword evidence="5" id="KW-1133">Transmembrane helix</keyword>
<keyword evidence="5" id="KW-0472">Membrane</keyword>
<feature type="compositionally biased region" description="Polar residues" evidence="4">
    <location>
        <begin position="1"/>
        <end position="14"/>
    </location>
</feature>
<name>A0A7S3LG92_9STRA</name>
<keyword evidence="2" id="KW-0863">Zinc-finger</keyword>
<evidence type="ECO:0000256" key="5">
    <source>
        <dbReference type="SAM" id="Phobius"/>
    </source>
</evidence>
<dbReference type="CDD" id="cd16495">
    <property type="entry name" value="RING_CH-C4HC3_MARCH"/>
    <property type="match status" value="1"/>
</dbReference>
<reference evidence="7" key="1">
    <citation type="submission" date="2021-01" db="EMBL/GenBank/DDBJ databases">
        <authorList>
            <person name="Corre E."/>
            <person name="Pelletier E."/>
            <person name="Niang G."/>
            <person name="Scheremetjew M."/>
            <person name="Finn R."/>
            <person name="Kale V."/>
            <person name="Holt S."/>
            <person name="Cochrane G."/>
            <person name="Meng A."/>
            <person name="Brown T."/>
            <person name="Cohen L."/>
        </authorList>
    </citation>
    <scope>NUCLEOTIDE SEQUENCE</scope>
    <source>
        <strain evidence="7">CCMP127</strain>
    </source>
</reference>
<dbReference type="Gene3D" id="3.30.40.10">
    <property type="entry name" value="Zinc/RING finger domain, C3HC4 (zinc finger)"/>
    <property type="match status" value="1"/>
</dbReference>
<keyword evidence="5" id="KW-0812">Transmembrane</keyword>
<protein>
    <recommendedName>
        <fullName evidence="6">RING-CH-type domain-containing protein</fullName>
    </recommendedName>
</protein>
<keyword evidence="1" id="KW-0479">Metal-binding</keyword>
<evidence type="ECO:0000313" key="7">
    <source>
        <dbReference type="EMBL" id="CAE0421674.1"/>
    </source>
</evidence>
<dbReference type="PROSITE" id="PS51292">
    <property type="entry name" value="ZF_RING_CH"/>
    <property type="match status" value="1"/>
</dbReference>
<evidence type="ECO:0000256" key="4">
    <source>
        <dbReference type="SAM" id="MobiDB-lite"/>
    </source>
</evidence>
<dbReference type="InterPro" id="IPR011016">
    <property type="entry name" value="Znf_RING-CH"/>
</dbReference>
<accession>A0A7S3LG92</accession>
<feature type="domain" description="RING-CH-type" evidence="6">
    <location>
        <begin position="40"/>
        <end position="108"/>
    </location>
</feature>